<keyword evidence="1" id="KW-0812">Transmembrane</keyword>
<accession>A0A402AA23</accession>
<protein>
    <submittedName>
        <fullName evidence="2">Uncharacterized protein</fullName>
    </submittedName>
</protein>
<evidence type="ECO:0000313" key="2">
    <source>
        <dbReference type="EMBL" id="GCE15805.1"/>
    </source>
</evidence>
<proteinExistence type="predicted"/>
<dbReference type="AlphaFoldDB" id="A0A402AA23"/>
<dbReference type="EMBL" id="BIFR01000002">
    <property type="protein sequence ID" value="GCE15805.1"/>
    <property type="molecule type" value="Genomic_DNA"/>
</dbReference>
<sequence length="234" mass="25940">MQDLQKTWNDLQNTCSDLTTTWGDEEGTVSDIAQTTMRSFKDALTFNFGGWWNDQVHSLSDEGHLIGDAWHAGTDELRIAGDGLRILWDALQLAWKILRQWAEDIYHAVTNCLSTIGSFASTAAHDIQNFLGGAGAIVQEIIKDAQAFVTDEEKGNDLAALADFADMLVNPVRMMSGQQALTQQAMEQVILKKAPWLLTIFNKLPTWVKLLIIAILAIGVVGYLFLTGAYFFIS</sequence>
<comment type="caution">
    <text evidence="2">The sequence shown here is derived from an EMBL/GenBank/DDBJ whole genome shotgun (WGS) entry which is preliminary data.</text>
</comment>
<feature type="transmembrane region" description="Helical" evidence="1">
    <location>
        <begin position="210"/>
        <end position="233"/>
    </location>
</feature>
<name>A0A402AA23_9CHLR</name>
<dbReference type="RefSeq" id="WP_126583217.1">
    <property type="nucleotide sequence ID" value="NZ_BIFR01000002.1"/>
</dbReference>
<keyword evidence="1" id="KW-1133">Transmembrane helix</keyword>
<keyword evidence="1" id="KW-0472">Membrane</keyword>
<evidence type="ECO:0000313" key="3">
    <source>
        <dbReference type="Proteomes" id="UP000287352"/>
    </source>
</evidence>
<organism evidence="2 3">
    <name type="scientific">Tengunoibacter tsumagoiensis</name>
    <dbReference type="NCBI Taxonomy" id="2014871"/>
    <lineage>
        <taxon>Bacteria</taxon>
        <taxon>Bacillati</taxon>
        <taxon>Chloroflexota</taxon>
        <taxon>Ktedonobacteria</taxon>
        <taxon>Ktedonobacterales</taxon>
        <taxon>Dictyobacteraceae</taxon>
        <taxon>Tengunoibacter</taxon>
    </lineage>
</organism>
<dbReference type="Proteomes" id="UP000287352">
    <property type="component" value="Unassembled WGS sequence"/>
</dbReference>
<reference evidence="3" key="1">
    <citation type="submission" date="2018-12" db="EMBL/GenBank/DDBJ databases">
        <title>Tengunoibacter tsumagoiensis gen. nov., sp. nov., Dictyobacter kobayashii sp. nov., D. alpinus sp. nov., and D. joshuensis sp. nov. and description of Dictyobacteraceae fam. nov. within the order Ktedonobacterales isolated from Tengu-no-mugimeshi.</title>
        <authorList>
            <person name="Wang C.M."/>
            <person name="Zheng Y."/>
            <person name="Sakai Y."/>
            <person name="Toyoda A."/>
            <person name="Minakuchi Y."/>
            <person name="Abe K."/>
            <person name="Yokota A."/>
            <person name="Yabe S."/>
        </authorList>
    </citation>
    <scope>NUCLEOTIDE SEQUENCE [LARGE SCALE GENOMIC DNA]</scope>
    <source>
        <strain evidence="3">Uno3</strain>
    </source>
</reference>
<keyword evidence="3" id="KW-1185">Reference proteome</keyword>
<evidence type="ECO:0000256" key="1">
    <source>
        <dbReference type="SAM" id="Phobius"/>
    </source>
</evidence>
<gene>
    <name evidence="2" type="ORF">KTT_56640</name>
</gene>